<feature type="repeat" description="TPR" evidence="3">
    <location>
        <begin position="639"/>
        <end position="672"/>
    </location>
</feature>
<keyword evidence="5" id="KW-1185">Reference proteome</keyword>
<evidence type="ECO:0000313" key="4">
    <source>
        <dbReference type="EMBL" id="KAF2096368.1"/>
    </source>
</evidence>
<dbReference type="OrthoDB" id="421075at2759"/>
<feature type="repeat" description="TPR" evidence="3">
    <location>
        <begin position="38"/>
        <end position="71"/>
    </location>
</feature>
<dbReference type="SMART" id="SM00028">
    <property type="entry name" value="TPR"/>
    <property type="match status" value="12"/>
</dbReference>
<reference evidence="4" key="1">
    <citation type="journal article" date="2020" name="Stud. Mycol.">
        <title>101 Dothideomycetes genomes: a test case for predicting lifestyles and emergence of pathogens.</title>
        <authorList>
            <person name="Haridas S."/>
            <person name="Albert R."/>
            <person name="Binder M."/>
            <person name="Bloem J."/>
            <person name="Labutti K."/>
            <person name="Salamov A."/>
            <person name="Andreopoulos B."/>
            <person name="Baker S."/>
            <person name="Barry K."/>
            <person name="Bills G."/>
            <person name="Bluhm B."/>
            <person name="Cannon C."/>
            <person name="Castanera R."/>
            <person name="Culley D."/>
            <person name="Daum C."/>
            <person name="Ezra D."/>
            <person name="Gonzalez J."/>
            <person name="Henrissat B."/>
            <person name="Kuo A."/>
            <person name="Liang C."/>
            <person name="Lipzen A."/>
            <person name="Lutzoni F."/>
            <person name="Magnuson J."/>
            <person name="Mondo S."/>
            <person name="Nolan M."/>
            <person name="Ohm R."/>
            <person name="Pangilinan J."/>
            <person name="Park H.-J."/>
            <person name="Ramirez L."/>
            <person name="Alfaro M."/>
            <person name="Sun H."/>
            <person name="Tritt A."/>
            <person name="Yoshinaga Y."/>
            <person name="Zwiers L.-H."/>
            <person name="Turgeon B."/>
            <person name="Goodwin S."/>
            <person name="Spatafora J."/>
            <person name="Crous P."/>
            <person name="Grigoriev I."/>
        </authorList>
    </citation>
    <scope>NUCLEOTIDE SEQUENCE</scope>
    <source>
        <strain evidence="4">CBS 133067</strain>
    </source>
</reference>
<dbReference type="Gene3D" id="1.25.40.10">
    <property type="entry name" value="Tetratricopeptide repeat domain"/>
    <property type="match status" value="5"/>
</dbReference>
<name>A0A9P4IBK4_9PEZI</name>
<keyword evidence="1" id="KW-0677">Repeat</keyword>
<evidence type="ECO:0000256" key="1">
    <source>
        <dbReference type="ARBA" id="ARBA00022737"/>
    </source>
</evidence>
<dbReference type="Pfam" id="PF13432">
    <property type="entry name" value="TPR_16"/>
    <property type="match status" value="2"/>
</dbReference>
<dbReference type="Pfam" id="PF14559">
    <property type="entry name" value="TPR_19"/>
    <property type="match status" value="1"/>
</dbReference>
<proteinExistence type="predicted"/>
<dbReference type="GO" id="GO:0055087">
    <property type="term" value="C:Ski complex"/>
    <property type="evidence" value="ECO:0007669"/>
    <property type="project" value="InterPro"/>
</dbReference>
<sequence length="1425" mass="158132">MSNIKAALKAAKSALDAKNWNEAAVRAQEVLAVDQNNYFAYLFLGLACQQTNQLDESEKAYNSATRIKPEDPQAWLGLRELYGGQGPKKVSEYINVGVKLAEIYGETDDKHRGQDAINKIVDFAKKNGTRVQYHAALQTQLPTSSVYSYLEGRLPHPFLTYSRLAEITEQEENERINKAIGERRTRIGARLAQVTVDVKREVYTGSSLEDIYQSIIDWSTDDEVRRTYEEKLFQRAYDTLIVLPPHQKDAKRKQVMKIAEGMVIIKHPYRLAWEIQLEWKDVADLEELDADIVHQFTHLFPDRGLAKVLRGFLSSELSPWPPSPETEAEDGDEEADNVILTAEDRLVLMTEGIEICKDSYLAHRLMSEYYLHLGEHESAVEVARKALRFLSTVTSRSGLKLQTNNDAISSTLATSLIYYQAPRNHTEAKSIFEAILERKKTFTPALIGIGLVLEEEDNHAEAIEFLERALARDPTNFRIGAEVAWCKAQIGEYATGLSELETYLQGMEVRDTRSRDLKAQTLYRIGMCQWDIDPSRTARKDRKGAYVNFLAAIKTDPNCAPAYTALGIFYEDYVKDKKRARQCYQKAFELSSAEIIAAERMARSFADMGDWDIVEVIAQRVVDSGRAKSTPGSKKKGISWPFSALGVVQMNRQDYSQAIVSFLAALRISPDDYHSYVGLGESYHNSGRYNSAARAFNFAQNPPDGTKMKQSGEAWFTQYMLANVHRELGEYNEAISGYRDVLAERPQEFGVSIALLQTFVERAWRSIEIGFLGEAVNSAKEAIKVAALIAEYKPEAFNMWKGVGDACAVFTWVQQRTAEFPAKTVRSLLESNIGDTKDLFVEIDSIGKASLIDFPNAGEHNDEPTVSYLNMCLTAAILAHKKAIQSCSHDAHAQAVSWYNLGWTEYRAHVCLEEPNSTGGPAKARSKFLHASMRCFKRAIELEAGNADFWSALGVVTTQRSPKVAQHALVRSLHLNERSPKTWTNLGALYLLQNDYELAHQAFVRTQSTDPDYAPAWVGEGILALLWGDLKEARLHFTHAFEISGADAVIVKRLYATSAFDHLSSAAEHTQNVENLIRPLFAMVQLHAQDATATAVPYHQLLSLMQERAGNFSNAITSLTALAESAEEDYEKAESSTAMFRFASAKADLARTSLAAKDFPSAIEAAELALDLTGEDADIPSDSRRKIRLSAHLSAGLAQFYQHDMDAALAAFRDALAESASNPDVICLLAQVLWARGSGEERSVAREQLFEAIERNPGHVGAVCLLGVMGVLDSDTDVCEAVKEELQTLRMVETLTEKDRSEVERVLEAVTASLAEDAGTAPKHDGADATVEEMDEIQTSIMINPGHPHPWVQLADLATDDPLPGQMALVTAMRSVPPRGALDAEELAEVLARAGSIADAQRAILVAPWKAAGWESLKAGVESIT</sequence>
<accession>A0A9P4IBK4</accession>
<evidence type="ECO:0000256" key="2">
    <source>
        <dbReference type="ARBA" id="ARBA00022803"/>
    </source>
</evidence>
<feature type="repeat" description="TPR" evidence="3">
    <location>
        <begin position="715"/>
        <end position="748"/>
    </location>
</feature>
<dbReference type="GO" id="GO:0006401">
    <property type="term" value="P:RNA catabolic process"/>
    <property type="evidence" value="ECO:0007669"/>
    <property type="project" value="InterPro"/>
</dbReference>
<gene>
    <name evidence="4" type="ORF">NA57DRAFT_58285</name>
</gene>
<evidence type="ECO:0000256" key="3">
    <source>
        <dbReference type="PROSITE-ProRule" id="PRU00339"/>
    </source>
</evidence>
<dbReference type="Pfam" id="PF18833">
    <property type="entry name" value="TPR_22"/>
    <property type="match status" value="1"/>
</dbReference>
<dbReference type="InterPro" id="IPR019734">
    <property type="entry name" value="TPR_rpt"/>
</dbReference>
<dbReference type="InterPro" id="IPR040962">
    <property type="entry name" value="TPR_22"/>
</dbReference>
<evidence type="ECO:0000313" key="5">
    <source>
        <dbReference type="Proteomes" id="UP000799772"/>
    </source>
</evidence>
<organism evidence="4 5">
    <name type="scientific">Rhizodiscina lignyota</name>
    <dbReference type="NCBI Taxonomy" id="1504668"/>
    <lineage>
        <taxon>Eukaryota</taxon>
        <taxon>Fungi</taxon>
        <taxon>Dikarya</taxon>
        <taxon>Ascomycota</taxon>
        <taxon>Pezizomycotina</taxon>
        <taxon>Dothideomycetes</taxon>
        <taxon>Pleosporomycetidae</taxon>
        <taxon>Aulographales</taxon>
        <taxon>Rhizodiscinaceae</taxon>
        <taxon>Rhizodiscina</taxon>
    </lineage>
</organism>
<feature type="repeat" description="TPR" evidence="3">
    <location>
        <begin position="980"/>
        <end position="1013"/>
    </location>
</feature>
<dbReference type="EMBL" id="ML978129">
    <property type="protein sequence ID" value="KAF2096368.1"/>
    <property type="molecule type" value="Genomic_DNA"/>
</dbReference>
<dbReference type="PANTHER" id="PTHR15704:SF7">
    <property type="entry name" value="SUPERKILLER COMPLEX PROTEIN 3"/>
    <property type="match status" value="1"/>
</dbReference>
<protein>
    <submittedName>
        <fullName evidence="4">Translation repressor/antiviral protein Ski3</fullName>
    </submittedName>
</protein>
<feature type="repeat" description="TPR" evidence="3">
    <location>
        <begin position="443"/>
        <end position="476"/>
    </location>
</feature>
<dbReference type="InterPro" id="IPR011990">
    <property type="entry name" value="TPR-like_helical_dom_sf"/>
</dbReference>
<dbReference type="InterPro" id="IPR039226">
    <property type="entry name" value="Ski3/TTC37"/>
</dbReference>
<dbReference type="Pfam" id="PF13174">
    <property type="entry name" value="TPR_6"/>
    <property type="match status" value="1"/>
</dbReference>
<dbReference type="Proteomes" id="UP000799772">
    <property type="component" value="Unassembled WGS sequence"/>
</dbReference>
<dbReference type="PROSITE" id="PS50005">
    <property type="entry name" value="TPR"/>
    <property type="match status" value="5"/>
</dbReference>
<dbReference type="PANTHER" id="PTHR15704">
    <property type="entry name" value="SUPERKILLER 3 PROTEIN-RELATED"/>
    <property type="match status" value="1"/>
</dbReference>
<comment type="caution">
    <text evidence="4">The sequence shown here is derived from an EMBL/GenBank/DDBJ whole genome shotgun (WGS) entry which is preliminary data.</text>
</comment>
<keyword evidence="2 3" id="KW-0802">TPR repeat</keyword>
<dbReference type="SUPFAM" id="SSF48452">
    <property type="entry name" value="TPR-like"/>
    <property type="match status" value="4"/>
</dbReference>